<accession>A0A2T2NQ11</accession>
<organism evidence="12 13">
    <name type="scientific">Corynespora cassiicola Philippines</name>
    <dbReference type="NCBI Taxonomy" id="1448308"/>
    <lineage>
        <taxon>Eukaryota</taxon>
        <taxon>Fungi</taxon>
        <taxon>Dikarya</taxon>
        <taxon>Ascomycota</taxon>
        <taxon>Pezizomycotina</taxon>
        <taxon>Dothideomycetes</taxon>
        <taxon>Pleosporomycetidae</taxon>
        <taxon>Pleosporales</taxon>
        <taxon>Corynesporascaceae</taxon>
        <taxon>Corynespora</taxon>
    </lineage>
</organism>
<dbReference type="InterPro" id="IPR036396">
    <property type="entry name" value="Cyt_P450_sf"/>
</dbReference>
<keyword evidence="13" id="KW-1185">Reference proteome</keyword>
<evidence type="ECO:0000256" key="5">
    <source>
        <dbReference type="ARBA" id="ARBA00022692"/>
    </source>
</evidence>
<comment type="similarity">
    <text evidence="3">Belongs to the cytochrome P450 family.</text>
</comment>
<evidence type="ECO:0000256" key="10">
    <source>
        <dbReference type="ARBA" id="ARBA00023033"/>
    </source>
</evidence>
<dbReference type="Proteomes" id="UP000240883">
    <property type="component" value="Unassembled WGS sequence"/>
</dbReference>
<dbReference type="GO" id="GO:0004497">
    <property type="term" value="F:monooxygenase activity"/>
    <property type="evidence" value="ECO:0007669"/>
    <property type="project" value="UniProtKB-KW"/>
</dbReference>
<evidence type="ECO:0000256" key="2">
    <source>
        <dbReference type="ARBA" id="ARBA00004370"/>
    </source>
</evidence>
<keyword evidence="11" id="KW-0472">Membrane</keyword>
<dbReference type="GO" id="GO:0016020">
    <property type="term" value="C:membrane"/>
    <property type="evidence" value="ECO:0007669"/>
    <property type="project" value="UniProtKB-SubCell"/>
</dbReference>
<dbReference type="STRING" id="1448308.A0A2T2NQ11"/>
<dbReference type="OrthoDB" id="3781653at2759"/>
<evidence type="ECO:0000313" key="12">
    <source>
        <dbReference type="EMBL" id="PSN67346.1"/>
    </source>
</evidence>
<comment type="cofactor">
    <cofactor evidence="1">
        <name>heme</name>
        <dbReference type="ChEBI" id="CHEBI:30413"/>
    </cofactor>
</comment>
<dbReference type="CDD" id="cd11041">
    <property type="entry name" value="CYP503A1-like"/>
    <property type="match status" value="1"/>
</dbReference>
<evidence type="ECO:0000256" key="4">
    <source>
        <dbReference type="ARBA" id="ARBA00022617"/>
    </source>
</evidence>
<gene>
    <name evidence="12" type="ORF">BS50DRAFT_574053</name>
</gene>
<evidence type="ECO:0000256" key="3">
    <source>
        <dbReference type="ARBA" id="ARBA00010617"/>
    </source>
</evidence>
<keyword evidence="6" id="KW-0479">Metal-binding</keyword>
<dbReference type="Gene3D" id="1.10.630.10">
    <property type="entry name" value="Cytochrome P450"/>
    <property type="match status" value="1"/>
</dbReference>
<reference evidence="12 13" key="1">
    <citation type="journal article" date="2018" name="Front. Microbiol.">
        <title>Genome-Wide Analysis of Corynespora cassiicola Leaf Fall Disease Putative Effectors.</title>
        <authorList>
            <person name="Lopez D."/>
            <person name="Ribeiro S."/>
            <person name="Label P."/>
            <person name="Fumanal B."/>
            <person name="Venisse J.S."/>
            <person name="Kohler A."/>
            <person name="de Oliveira R.R."/>
            <person name="Labutti K."/>
            <person name="Lipzen A."/>
            <person name="Lail K."/>
            <person name="Bauer D."/>
            <person name="Ohm R.A."/>
            <person name="Barry K.W."/>
            <person name="Spatafora J."/>
            <person name="Grigoriev I.V."/>
            <person name="Martin F.M."/>
            <person name="Pujade-Renaud V."/>
        </authorList>
    </citation>
    <scope>NUCLEOTIDE SEQUENCE [LARGE SCALE GENOMIC DNA]</scope>
    <source>
        <strain evidence="12 13">Philippines</strain>
    </source>
</reference>
<keyword evidence="5" id="KW-0812">Transmembrane</keyword>
<proteinExistence type="inferred from homology"/>
<keyword evidence="4" id="KW-0349">Heme</keyword>
<dbReference type="Pfam" id="PF00067">
    <property type="entry name" value="p450"/>
    <property type="match status" value="1"/>
</dbReference>
<evidence type="ECO:0000256" key="6">
    <source>
        <dbReference type="ARBA" id="ARBA00022723"/>
    </source>
</evidence>
<dbReference type="AlphaFoldDB" id="A0A2T2NQ11"/>
<evidence type="ECO:0000313" key="13">
    <source>
        <dbReference type="Proteomes" id="UP000240883"/>
    </source>
</evidence>
<feature type="non-terminal residue" evidence="12">
    <location>
        <position position="1"/>
    </location>
</feature>
<keyword evidence="8" id="KW-0560">Oxidoreductase</keyword>
<name>A0A2T2NQ11_CORCC</name>
<dbReference type="GO" id="GO:0005506">
    <property type="term" value="F:iron ion binding"/>
    <property type="evidence" value="ECO:0007669"/>
    <property type="project" value="InterPro"/>
</dbReference>
<sequence length="302" mass="34250">MSKPGKQPTIYAITRACVSRSNALAFFGEEVASNKEFMHAAVRFVDEAIVIAESVRLLGGVFGRLFARFLETQLTAQHTIFNTLVPIAQQRIDEQELARSGHPVPQHKDCIQWVMEQSSRLRPWSATVTAPWKAERIVHELMALWFGSVHAMGMAITFAIRDIATHPEYLEPLRREIEGSAYKAWETTGNGLPLLDSFLKESARMNPLDNVGTRRMVLKPFELSNGVRVERGDWLTTPLAPMLRDPKRWIDPHEFNGFRHVDKATLASLEHPEHFDAPELDKAAPLTDTRGWQTWGTGRMAW</sequence>
<evidence type="ECO:0000256" key="7">
    <source>
        <dbReference type="ARBA" id="ARBA00022989"/>
    </source>
</evidence>
<evidence type="ECO:0000256" key="8">
    <source>
        <dbReference type="ARBA" id="ARBA00023002"/>
    </source>
</evidence>
<dbReference type="EMBL" id="KZ678135">
    <property type="protein sequence ID" value="PSN67346.1"/>
    <property type="molecule type" value="Genomic_DNA"/>
</dbReference>
<keyword evidence="10" id="KW-0503">Monooxygenase</keyword>
<comment type="subcellular location">
    <subcellularLocation>
        <location evidence="2">Membrane</location>
    </subcellularLocation>
</comment>
<keyword evidence="9" id="KW-0408">Iron</keyword>
<dbReference type="PANTHER" id="PTHR46206:SF5">
    <property type="entry name" value="P450, PUTATIVE (EUROFUNG)-RELATED"/>
    <property type="match status" value="1"/>
</dbReference>
<evidence type="ECO:0000256" key="1">
    <source>
        <dbReference type="ARBA" id="ARBA00001971"/>
    </source>
</evidence>
<protein>
    <submittedName>
        <fullName evidence="12">Cytochrome P450</fullName>
    </submittedName>
</protein>
<dbReference type="InterPro" id="IPR001128">
    <property type="entry name" value="Cyt_P450"/>
</dbReference>
<keyword evidence="7" id="KW-1133">Transmembrane helix</keyword>
<evidence type="ECO:0000256" key="11">
    <source>
        <dbReference type="ARBA" id="ARBA00023136"/>
    </source>
</evidence>
<evidence type="ECO:0000256" key="9">
    <source>
        <dbReference type="ARBA" id="ARBA00023004"/>
    </source>
</evidence>
<dbReference type="SUPFAM" id="SSF48264">
    <property type="entry name" value="Cytochrome P450"/>
    <property type="match status" value="1"/>
</dbReference>
<dbReference type="GO" id="GO:0020037">
    <property type="term" value="F:heme binding"/>
    <property type="evidence" value="ECO:0007669"/>
    <property type="project" value="InterPro"/>
</dbReference>
<dbReference type="GO" id="GO:0016705">
    <property type="term" value="F:oxidoreductase activity, acting on paired donors, with incorporation or reduction of molecular oxygen"/>
    <property type="evidence" value="ECO:0007669"/>
    <property type="project" value="InterPro"/>
</dbReference>
<dbReference type="PANTHER" id="PTHR46206">
    <property type="entry name" value="CYTOCHROME P450"/>
    <property type="match status" value="1"/>
</dbReference>